<dbReference type="SUPFAM" id="SSF54928">
    <property type="entry name" value="RNA-binding domain, RBD"/>
    <property type="match status" value="2"/>
</dbReference>
<dbReference type="PANTHER" id="PTHR23236:SF12">
    <property type="entry name" value="EUKARYOTIC INITIATION FACTOR 4B-RELATED"/>
    <property type="match status" value="1"/>
</dbReference>
<dbReference type="Gene3D" id="3.30.70.330">
    <property type="match status" value="2"/>
</dbReference>
<feature type="region of interest" description="Disordered" evidence="3">
    <location>
        <begin position="415"/>
        <end position="531"/>
    </location>
</feature>
<dbReference type="EMBL" id="KZ819604">
    <property type="protein sequence ID" value="PWN34328.1"/>
    <property type="molecule type" value="Genomic_DNA"/>
</dbReference>
<feature type="compositionally biased region" description="Basic and acidic residues" evidence="3">
    <location>
        <begin position="473"/>
        <end position="491"/>
    </location>
</feature>
<keyword evidence="1 2" id="KW-0694">RNA-binding</keyword>
<protein>
    <recommendedName>
        <fullName evidence="4">RRM domain-containing protein</fullName>
    </recommendedName>
</protein>
<dbReference type="GeneID" id="37021058"/>
<organism evidence="5 6">
    <name type="scientific">Meira miltonrushii</name>
    <dbReference type="NCBI Taxonomy" id="1280837"/>
    <lineage>
        <taxon>Eukaryota</taxon>
        <taxon>Fungi</taxon>
        <taxon>Dikarya</taxon>
        <taxon>Basidiomycota</taxon>
        <taxon>Ustilaginomycotina</taxon>
        <taxon>Exobasidiomycetes</taxon>
        <taxon>Exobasidiales</taxon>
        <taxon>Brachybasidiaceae</taxon>
        <taxon>Meira</taxon>
    </lineage>
</organism>
<feature type="compositionally biased region" description="Basic and acidic residues" evidence="3">
    <location>
        <begin position="90"/>
        <end position="99"/>
    </location>
</feature>
<evidence type="ECO:0000259" key="4">
    <source>
        <dbReference type="PROSITE" id="PS50102"/>
    </source>
</evidence>
<feature type="region of interest" description="Disordered" evidence="3">
    <location>
        <begin position="1"/>
        <end position="120"/>
    </location>
</feature>
<dbReference type="Pfam" id="PF00076">
    <property type="entry name" value="RRM_1"/>
    <property type="match status" value="1"/>
</dbReference>
<evidence type="ECO:0000256" key="1">
    <source>
        <dbReference type="ARBA" id="ARBA00022884"/>
    </source>
</evidence>
<dbReference type="InterPro" id="IPR012677">
    <property type="entry name" value="Nucleotide-bd_a/b_plait_sf"/>
</dbReference>
<feature type="compositionally biased region" description="Basic and acidic residues" evidence="3">
    <location>
        <begin position="310"/>
        <end position="320"/>
    </location>
</feature>
<feature type="compositionally biased region" description="Acidic residues" evidence="3">
    <location>
        <begin position="64"/>
        <end position="76"/>
    </location>
</feature>
<feature type="compositionally biased region" description="Basic and acidic residues" evidence="3">
    <location>
        <begin position="107"/>
        <end position="120"/>
    </location>
</feature>
<dbReference type="STRING" id="1280837.A0A316VB58"/>
<dbReference type="InterPro" id="IPR035979">
    <property type="entry name" value="RBD_domain_sf"/>
</dbReference>
<feature type="domain" description="RRM" evidence="4">
    <location>
        <begin position="129"/>
        <end position="209"/>
    </location>
</feature>
<gene>
    <name evidence="5" type="ORF">FA14DRAFT_161758</name>
</gene>
<dbReference type="RefSeq" id="XP_025354630.1">
    <property type="nucleotide sequence ID" value="XM_025499277.1"/>
</dbReference>
<dbReference type="AlphaFoldDB" id="A0A316VB58"/>
<dbReference type="InParanoid" id="A0A316VB58"/>
<feature type="compositionally biased region" description="Basic and acidic residues" evidence="3">
    <location>
        <begin position="15"/>
        <end position="46"/>
    </location>
</feature>
<dbReference type="PANTHER" id="PTHR23236">
    <property type="entry name" value="EUKARYOTIC TRANSLATION INITIATION FACTOR 4B/4H"/>
    <property type="match status" value="1"/>
</dbReference>
<feature type="compositionally biased region" description="Basic and acidic residues" evidence="3">
    <location>
        <begin position="54"/>
        <end position="63"/>
    </location>
</feature>
<feature type="region of interest" description="Disordered" evidence="3">
    <location>
        <begin position="301"/>
        <end position="355"/>
    </location>
</feature>
<name>A0A316VB58_9BASI</name>
<accession>A0A316VB58</accession>
<feature type="domain" description="RRM" evidence="4">
    <location>
        <begin position="270"/>
        <end position="411"/>
    </location>
</feature>
<reference evidence="5 6" key="1">
    <citation type="journal article" date="2018" name="Mol. Biol. Evol.">
        <title>Broad Genomic Sampling Reveals a Smut Pathogenic Ancestry of the Fungal Clade Ustilaginomycotina.</title>
        <authorList>
            <person name="Kijpornyongpan T."/>
            <person name="Mondo S.J."/>
            <person name="Barry K."/>
            <person name="Sandor L."/>
            <person name="Lee J."/>
            <person name="Lipzen A."/>
            <person name="Pangilinan J."/>
            <person name="LaButti K."/>
            <person name="Hainaut M."/>
            <person name="Henrissat B."/>
            <person name="Grigoriev I.V."/>
            <person name="Spatafora J.W."/>
            <person name="Aime M.C."/>
        </authorList>
    </citation>
    <scope>NUCLEOTIDE SEQUENCE [LARGE SCALE GENOMIC DNA]</scope>
    <source>
        <strain evidence="5 6">MCA 3882</strain>
    </source>
</reference>
<dbReference type="PROSITE" id="PS50102">
    <property type="entry name" value="RRM"/>
    <property type="match status" value="2"/>
</dbReference>
<proteinExistence type="predicted"/>
<dbReference type="InterPro" id="IPR000504">
    <property type="entry name" value="RRM_dom"/>
</dbReference>
<sequence>MSSSTVVEAVQDGLTNKEKRLARKAEKQAARKSGTKDDEKKRKQEDVVEEDVEISDKEHAEGEKADEEEEEEEDIEAVSHKERRKRRKMEKQAAKHGEQEEGQTGEVDAKANAESENKTVKDATQRSLFSLWVGNLSFKTSPTRLQEWFEQHELFGITRVYMPKGARKFEYNRGFAYVDVPSEEEVKQGIALSEVNLDGRRLLIKSGSDFGGRPTIDAAARALAEGNMAASTGEEHQQNELEGIIGKKGKTGLTKTAQKILRAQKHPPGPTLFIGNLSFNATEEGVRDMIERSAASRFEHESARASNIVSEKKKEAKKSAEDDEEEEAAESTAVENDVAEESKKETTGGKPELLRGAGIRKIRMGEFEDTGKCKGFAFVDFHTPSYATATLIDPRNGHLDGRELILQYAGAEAIRRGAPKGKMGERPQGQKRPYGERRQRPWKVEEERKKLAESAPEPGTFDIDQPLPKKHKETKEERIQRREAEKGDRKTTSTRRVRPGAALASAQRGKVAIDIDAPQGNKKTFGDDDDA</sequence>
<evidence type="ECO:0000313" key="5">
    <source>
        <dbReference type="EMBL" id="PWN34328.1"/>
    </source>
</evidence>
<dbReference type="FunCoup" id="A0A316VB58">
    <property type="interactions" value="313"/>
</dbReference>
<dbReference type="OrthoDB" id="439808at2759"/>
<evidence type="ECO:0000256" key="2">
    <source>
        <dbReference type="PROSITE-ProRule" id="PRU00176"/>
    </source>
</evidence>
<dbReference type="GO" id="GO:0008143">
    <property type="term" value="F:poly(A) binding"/>
    <property type="evidence" value="ECO:0007669"/>
    <property type="project" value="TreeGrafter"/>
</dbReference>
<evidence type="ECO:0000256" key="3">
    <source>
        <dbReference type="SAM" id="MobiDB-lite"/>
    </source>
</evidence>
<dbReference type="Proteomes" id="UP000245771">
    <property type="component" value="Unassembled WGS sequence"/>
</dbReference>
<keyword evidence="6" id="KW-1185">Reference proteome</keyword>
<dbReference type="SMART" id="SM00360">
    <property type="entry name" value="RRM"/>
    <property type="match status" value="2"/>
</dbReference>
<feature type="compositionally biased region" description="Basic and acidic residues" evidence="3">
    <location>
        <begin position="433"/>
        <end position="452"/>
    </location>
</feature>
<evidence type="ECO:0000313" key="6">
    <source>
        <dbReference type="Proteomes" id="UP000245771"/>
    </source>
</evidence>